<evidence type="ECO:0000313" key="2">
    <source>
        <dbReference type="Proteomes" id="UP000299102"/>
    </source>
</evidence>
<gene>
    <name evidence="1" type="ORF">EVAR_19316_1</name>
</gene>
<keyword evidence="2" id="KW-1185">Reference proteome</keyword>
<evidence type="ECO:0000313" key="1">
    <source>
        <dbReference type="EMBL" id="GBP24440.1"/>
    </source>
</evidence>
<organism evidence="1 2">
    <name type="scientific">Eumeta variegata</name>
    <name type="common">Bagworm moth</name>
    <name type="synonym">Eumeta japonica</name>
    <dbReference type="NCBI Taxonomy" id="151549"/>
    <lineage>
        <taxon>Eukaryota</taxon>
        <taxon>Metazoa</taxon>
        <taxon>Ecdysozoa</taxon>
        <taxon>Arthropoda</taxon>
        <taxon>Hexapoda</taxon>
        <taxon>Insecta</taxon>
        <taxon>Pterygota</taxon>
        <taxon>Neoptera</taxon>
        <taxon>Endopterygota</taxon>
        <taxon>Lepidoptera</taxon>
        <taxon>Glossata</taxon>
        <taxon>Ditrysia</taxon>
        <taxon>Tineoidea</taxon>
        <taxon>Psychidae</taxon>
        <taxon>Oiketicinae</taxon>
        <taxon>Eumeta</taxon>
    </lineage>
</organism>
<sequence length="238" mass="27596">MEAYEALLATLDDSKPEHEDVERNRDLQQARPAPLMRGGLISRLPILHLTEFSERAQDWLSFINMFVSLVNSRTDLPPGQKFACLLSCFSAEPRRLNTRRLADYFISENLNLLKAKGVKYKLRIDFLNSLLMATKSLERLGFPVGEWSYLLFHIATAKIPVQLKSRFEQKYSSDSRVLLTFDQLMEFLEEECRLLDDIPRDVQESSGNACRRVTVVPELKIHHHCDGNQTQNHVRFMR</sequence>
<reference evidence="1 2" key="1">
    <citation type="journal article" date="2019" name="Commun. Biol.">
        <title>The bagworm genome reveals a unique fibroin gene that provides high tensile strength.</title>
        <authorList>
            <person name="Kono N."/>
            <person name="Nakamura H."/>
            <person name="Ohtoshi R."/>
            <person name="Tomita M."/>
            <person name="Numata K."/>
            <person name="Arakawa K."/>
        </authorList>
    </citation>
    <scope>NUCLEOTIDE SEQUENCE [LARGE SCALE GENOMIC DNA]</scope>
</reference>
<protein>
    <submittedName>
        <fullName evidence="1">Uncharacterized protein</fullName>
    </submittedName>
</protein>
<name>A0A4C1UE83_EUMVA</name>
<comment type="caution">
    <text evidence="1">The sequence shown here is derived from an EMBL/GenBank/DDBJ whole genome shotgun (WGS) entry which is preliminary data.</text>
</comment>
<dbReference type="OrthoDB" id="7489123at2759"/>
<proteinExistence type="predicted"/>
<dbReference type="AlphaFoldDB" id="A0A4C1UE83"/>
<dbReference type="EMBL" id="BGZK01000161">
    <property type="protein sequence ID" value="GBP24440.1"/>
    <property type="molecule type" value="Genomic_DNA"/>
</dbReference>
<accession>A0A4C1UE83</accession>
<dbReference type="Proteomes" id="UP000299102">
    <property type="component" value="Unassembled WGS sequence"/>
</dbReference>